<sequence length="188" mass="21647">MAHQTKNGTYVQEESKEFMVKLKVILKGYRFMKGNRFGLCMVCVEHMLQDKARDLIELIEGETSRRSLTYGIGITKSQITKLNDDLRRMRKRSSSLALEAKINFKDNQIKSMENMIKDLQSQIHLVYTAFDMSGIAFAFPNMDPLLLENYHLRQSWGQLNEDISNVNGMNIPSHYIPSPYDEDADVCG</sequence>
<evidence type="ECO:0000313" key="2">
    <source>
        <dbReference type="Proteomes" id="UP001153076"/>
    </source>
</evidence>
<dbReference type="AlphaFoldDB" id="A0A9Q1K6E7"/>
<reference evidence="1" key="1">
    <citation type="submission" date="2022-04" db="EMBL/GenBank/DDBJ databases">
        <title>Carnegiea gigantea Genome sequencing and assembly v2.</title>
        <authorList>
            <person name="Copetti D."/>
            <person name="Sanderson M.J."/>
            <person name="Burquez A."/>
            <person name="Wojciechowski M.F."/>
        </authorList>
    </citation>
    <scope>NUCLEOTIDE SEQUENCE</scope>
    <source>
        <strain evidence="1">SGP5-SGP5p</strain>
        <tissue evidence="1">Aerial part</tissue>
    </source>
</reference>
<name>A0A9Q1K6E7_9CARY</name>
<organism evidence="1 2">
    <name type="scientific">Carnegiea gigantea</name>
    <dbReference type="NCBI Taxonomy" id="171969"/>
    <lineage>
        <taxon>Eukaryota</taxon>
        <taxon>Viridiplantae</taxon>
        <taxon>Streptophyta</taxon>
        <taxon>Embryophyta</taxon>
        <taxon>Tracheophyta</taxon>
        <taxon>Spermatophyta</taxon>
        <taxon>Magnoliopsida</taxon>
        <taxon>eudicotyledons</taxon>
        <taxon>Gunneridae</taxon>
        <taxon>Pentapetalae</taxon>
        <taxon>Caryophyllales</taxon>
        <taxon>Cactineae</taxon>
        <taxon>Cactaceae</taxon>
        <taxon>Cactoideae</taxon>
        <taxon>Echinocereeae</taxon>
        <taxon>Carnegiea</taxon>
    </lineage>
</organism>
<dbReference type="Proteomes" id="UP001153076">
    <property type="component" value="Unassembled WGS sequence"/>
</dbReference>
<protein>
    <submittedName>
        <fullName evidence="1">Uncharacterized protein</fullName>
    </submittedName>
</protein>
<gene>
    <name evidence="1" type="ORF">Cgig2_012507</name>
</gene>
<proteinExistence type="predicted"/>
<comment type="caution">
    <text evidence="1">The sequence shown here is derived from an EMBL/GenBank/DDBJ whole genome shotgun (WGS) entry which is preliminary data.</text>
</comment>
<accession>A0A9Q1K6E7</accession>
<dbReference type="EMBL" id="JAKOGI010000311">
    <property type="protein sequence ID" value="KAJ8437238.1"/>
    <property type="molecule type" value="Genomic_DNA"/>
</dbReference>
<evidence type="ECO:0000313" key="1">
    <source>
        <dbReference type="EMBL" id="KAJ8437238.1"/>
    </source>
</evidence>
<keyword evidence="2" id="KW-1185">Reference proteome</keyword>